<dbReference type="InterPro" id="IPR028083">
    <property type="entry name" value="Spt6_acidic_N_dom"/>
</dbReference>
<feature type="compositionally biased region" description="Basic and acidic residues" evidence="1">
    <location>
        <begin position="45"/>
        <end position="55"/>
    </location>
</feature>
<accession>A0A7R9I517</accession>
<dbReference type="EMBL" id="OD569399">
    <property type="protein sequence ID" value="CAD7447935.1"/>
    <property type="molecule type" value="Genomic_DNA"/>
</dbReference>
<feature type="compositionally biased region" description="Acidic residues" evidence="1">
    <location>
        <begin position="35"/>
        <end position="44"/>
    </location>
</feature>
<evidence type="ECO:0000313" key="3">
    <source>
        <dbReference type="EMBL" id="CAD7447935.1"/>
    </source>
</evidence>
<dbReference type="InterPro" id="IPR017072">
    <property type="entry name" value="TF_Spt6"/>
</dbReference>
<sequence>MADFLDSEADETEEEDDEVEGYHKKKSKRIKAMDSEEEEEEDDEERLREELKDLIDDAPIDESDGEDSDASGGSKKRKKSDDEDFDDRLEDEDYDLIEENLGVKVERKRFKRLRRIEDEESEEEQDDQVEGARDAIANELFDDGSDHEAQDIFGVDFDYDEFEKYDEFDEDEDEEDDYDVEEGDEEAEKRRKPKKPARKKPTKKSIFEIYEPSELKRGHFTDLDNEIRNTDIPERMQLRDFPVTAVPDGSEELEEESEWIYKQAFCKQSISVQSALVSFLRTCTGRVTHPFYCLDFSTVHVLEAVRDEFTSILSAKENSCLYWLA</sequence>
<dbReference type="AlphaFoldDB" id="A0A7R9I517"/>
<dbReference type="Pfam" id="PF14632">
    <property type="entry name" value="SPT6_acidic"/>
    <property type="match status" value="1"/>
</dbReference>
<dbReference type="GO" id="GO:0031491">
    <property type="term" value="F:nucleosome binding"/>
    <property type="evidence" value="ECO:0007669"/>
    <property type="project" value="TreeGrafter"/>
</dbReference>
<name>A0A7R9I517_9NEOP</name>
<evidence type="ECO:0000259" key="2">
    <source>
        <dbReference type="Pfam" id="PF14632"/>
    </source>
</evidence>
<dbReference type="PANTHER" id="PTHR10145">
    <property type="entry name" value="TRANSCRIPTION ELONGATION FACTOR SPT6"/>
    <property type="match status" value="1"/>
</dbReference>
<feature type="compositionally biased region" description="Acidic residues" evidence="1">
    <location>
        <begin position="82"/>
        <end position="98"/>
    </location>
</feature>
<feature type="compositionally biased region" description="Basic residues" evidence="1">
    <location>
        <begin position="190"/>
        <end position="203"/>
    </location>
</feature>
<feature type="compositionally biased region" description="Acidic residues" evidence="1">
    <location>
        <begin position="157"/>
        <end position="186"/>
    </location>
</feature>
<evidence type="ECO:0000256" key="1">
    <source>
        <dbReference type="SAM" id="MobiDB-lite"/>
    </source>
</evidence>
<gene>
    <name evidence="3" type="ORF">TBIB3V08_LOCUS10232</name>
</gene>
<feature type="region of interest" description="Disordered" evidence="1">
    <location>
        <begin position="114"/>
        <end position="203"/>
    </location>
</feature>
<dbReference type="GO" id="GO:0140673">
    <property type="term" value="P:transcription elongation-coupled chromatin remodeling"/>
    <property type="evidence" value="ECO:0007669"/>
    <property type="project" value="InterPro"/>
</dbReference>
<feature type="compositionally biased region" description="Acidic residues" evidence="1">
    <location>
        <begin position="118"/>
        <end position="129"/>
    </location>
</feature>
<feature type="compositionally biased region" description="Acidic residues" evidence="1">
    <location>
        <begin position="56"/>
        <end position="69"/>
    </location>
</feature>
<dbReference type="FunFam" id="1.10.150.850:FF:000003">
    <property type="entry name" value="Transcription elongation factor spt6"/>
    <property type="match status" value="1"/>
</dbReference>
<feature type="region of interest" description="Disordered" evidence="1">
    <location>
        <begin position="1"/>
        <end position="100"/>
    </location>
</feature>
<reference evidence="3" key="1">
    <citation type="submission" date="2020-11" db="EMBL/GenBank/DDBJ databases">
        <authorList>
            <person name="Tran Van P."/>
        </authorList>
    </citation>
    <scope>NUCLEOTIDE SEQUENCE</scope>
</reference>
<dbReference type="PANTHER" id="PTHR10145:SF6">
    <property type="entry name" value="TRANSCRIPTION ELONGATION FACTOR SPT6"/>
    <property type="match status" value="1"/>
</dbReference>
<feature type="domain" description="Spt6 acidic N-terminal" evidence="2">
    <location>
        <begin position="34"/>
        <end position="119"/>
    </location>
</feature>
<dbReference type="GO" id="GO:0042393">
    <property type="term" value="F:histone binding"/>
    <property type="evidence" value="ECO:0007669"/>
    <property type="project" value="TreeGrafter"/>
</dbReference>
<organism evidence="3">
    <name type="scientific">Timema bartmani</name>
    <dbReference type="NCBI Taxonomy" id="61472"/>
    <lineage>
        <taxon>Eukaryota</taxon>
        <taxon>Metazoa</taxon>
        <taxon>Ecdysozoa</taxon>
        <taxon>Arthropoda</taxon>
        <taxon>Hexapoda</taxon>
        <taxon>Insecta</taxon>
        <taxon>Pterygota</taxon>
        <taxon>Neoptera</taxon>
        <taxon>Polyneoptera</taxon>
        <taxon>Phasmatodea</taxon>
        <taxon>Timematodea</taxon>
        <taxon>Timematoidea</taxon>
        <taxon>Timematidae</taxon>
        <taxon>Timema</taxon>
    </lineage>
</organism>
<protein>
    <recommendedName>
        <fullName evidence="2">Spt6 acidic N-terminal domain-containing protein</fullName>
    </recommendedName>
</protein>
<feature type="compositionally biased region" description="Acidic residues" evidence="1">
    <location>
        <begin position="1"/>
        <end position="19"/>
    </location>
</feature>
<dbReference type="GO" id="GO:0034728">
    <property type="term" value="P:nucleosome organization"/>
    <property type="evidence" value="ECO:0007669"/>
    <property type="project" value="TreeGrafter"/>
</dbReference>
<dbReference type="Gene3D" id="1.10.150.850">
    <property type="entry name" value="Spt6, helix-hairpin-helix domain"/>
    <property type="match status" value="1"/>
</dbReference>
<proteinExistence type="predicted"/>
<dbReference type="GO" id="GO:0008023">
    <property type="term" value="C:transcription elongation factor complex"/>
    <property type="evidence" value="ECO:0007669"/>
    <property type="project" value="TreeGrafter"/>
</dbReference>